<comment type="caution">
    <text evidence="1">The sequence shown here is derived from an EMBL/GenBank/DDBJ whole genome shotgun (WGS) entry which is preliminary data.</text>
</comment>
<organism evidence="1 2">
    <name type="scientific">Candidatus Thermofonsia Clade 1 bacterium</name>
    <dbReference type="NCBI Taxonomy" id="2364210"/>
    <lineage>
        <taxon>Bacteria</taxon>
        <taxon>Bacillati</taxon>
        <taxon>Chloroflexota</taxon>
        <taxon>Candidatus Thermofontia</taxon>
        <taxon>Candidatus Thermofonsia Clade 1</taxon>
    </lineage>
</organism>
<dbReference type="Proteomes" id="UP000228921">
    <property type="component" value="Unassembled WGS sequence"/>
</dbReference>
<evidence type="ECO:0000313" key="1">
    <source>
        <dbReference type="EMBL" id="PJF30840.1"/>
    </source>
</evidence>
<dbReference type="AlphaFoldDB" id="A0A2M8NZW1"/>
<protein>
    <submittedName>
        <fullName evidence="1">Uncharacterized protein</fullName>
    </submittedName>
</protein>
<sequence>MPWTTPTTWVSAQVVTATQLNEQLRDNMNYLLSRPHQRIIRVASSNYTTTSTTFVDIDATNLSITLTISGSAVLVGFSGVAEVNSGPFYCFDFTVDGNRYTTVSNGLLEVHTATGFIHVPASYTALVMGLTVGSHTFRPVWRATSGTATLRAVNSPVVFWAMEVA</sequence>
<name>A0A2M8NZW1_9CHLR</name>
<evidence type="ECO:0000313" key="2">
    <source>
        <dbReference type="Proteomes" id="UP000228921"/>
    </source>
</evidence>
<proteinExistence type="predicted"/>
<reference evidence="1 2" key="1">
    <citation type="submission" date="2017-11" db="EMBL/GenBank/DDBJ databases">
        <title>Evolution of Phototrophy in the Chloroflexi Phylum Driven by Horizontal Gene Transfer.</title>
        <authorList>
            <person name="Ward L.M."/>
            <person name="Hemp J."/>
            <person name="Shih P.M."/>
            <person name="Mcglynn S.E."/>
            <person name="Fischer W."/>
        </authorList>
    </citation>
    <scope>NUCLEOTIDE SEQUENCE [LARGE SCALE GENOMIC DNA]</scope>
    <source>
        <strain evidence="1">CP2_2F</strain>
    </source>
</reference>
<accession>A0A2M8NZW1</accession>
<gene>
    <name evidence="1" type="ORF">CUN51_06550</name>
</gene>
<dbReference type="EMBL" id="PGTK01000006">
    <property type="protein sequence ID" value="PJF30840.1"/>
    <property type="molecule type" value="Genomic_DNA"/>
</dbReference>